<proteinExistence type="predicted"/>
<reference evidence="1" key="1">
    <citation type="submission" date="2021-05" db="EMBL/GenBank/DDBJ databases">
        <authorList>
            <person name="Pan Q."/>
            <person name="Jouanno E."/>
            <person name="Zahm M."/>
            <person name="Klopp C."/>
            <person name="Cabau C."/>
            <person name="Louis A."/>
            <person name="Berthelot C."/>
            <person name="Parey E."/>
            <person name="Roest Crollius H."/>
            <person name="Montfort J."/>
            <person name="Robinson-Rechavi M."/>
            <person name="Bouchez O."/>
            <person name="Lampietro C."/>
            <person name="Lopez Roques C."/>
            <person name="Donnadieu C."/>
            <person name="Postlethwait J."/>
            <person name="Bobe J."/>
            <person name="Dillon D."/>
            <person name="Chandos A."/>
            <person name="von Hippel F."/>
            <person name="Guiguen Y."/>
        </authorList>
    </citation>
    <scope>NUCLEOTIDE SEQUENCE</scope>
    <source>
        <strain evidence="1">YG-Jan2019</strain>
    </source>
</reference>
<dbReference type="Proteomes" id="UP001157502">
    <property type="component" value="Chromosome 1"/>
</dbReference>
<organism evidence="1 2">
    <name type="scientific">Dallia pectoralis</name>
    <name type="common">Alaska blackfish</name>
    <dbReference type="NCBI Taxonomy" id="75939"/>
    <lineage>
        <taxon>Eukaryota</taxon>
        <taxon>Metazoa</taxon>
        <taxon>Chordata</taxon>
        <taxon>Craniata</taxon>
        <taxon>Vertebrata</taxon>
        <taxon>Euteleostomi</taxon>
        <taxon>Actinopterygii</taxon>
        <taxon>Neopterygii</taxon>
        <taxon>Teleostei</taxon>
        <taxon>Protacanthopterygii</taxon>
        <taxon>Esociformes</taxon>
        <taxon>Umbridae</taxon>
        <taxon>Dallia</taxon>
    </lineage>
</organism>
<gene>
    <name evidence="1" type="ORF">DPEC_G00014200</name>
</gene>
<evidence type="ECO:0000313" key="1">
    <source>
        <dbReference type="EMBL" id="KAJ8017094.1"/>
    </source>
</evidence>
<accession>A0ACC2HM88</accession>
<comment type="caution">
    <text evidence="1">The sequence shown here is derived from an EMBL/GenBank/DDBJ whole genome shotgun (WGS) entry which is preliminary data.</text>
</comment>
<dbReference type="EMBL" id="CM055728">
    <property type="protein sequence ID" value="KAJ8017094.1"/>
    <property type="molecule type" value="Genomic_DNA"/>
</dbReference>
<sequence>MERKRMDRLQEAEVELISRQTCNQVDWYHGDIEAGMICAGSETGVVDTCQGDSGGPLQCFSEDQERFYIVGVTSFGEGCGLPKRPGVYTRASTYSDWLKTTQGRSSSTACQLDSILVLVLSSVISILG</sequence>
<keyword evidence="2" id="KW-1185">Reference proteome</keyword>
<protein>
    <submittedName>
        <fullName evidence="1">Uncharacterized protein</fullName>
    </submittedName>
</protein>
<name>A0ACC2HM88_DALPE</name>
<evidence type="ECO:0000313" key="2">
    <source>
        <dbReference type="Proteomes" id="UP001157502"/>
    </source>
</evidence>